<dbReference type="RefSeq" id="WP_003292191.1">
    <property type="nucleotide sequence ID" value="NZ_KK020678.1"/>
</dbReference>
<organism evidence="2 3">
    <name type="scientific">Stutzerimonas stutzeri KOS6</name>
    <dbReference type="NCBI Taxonomy" id="1218352"/>
    <lineage>
        <taxon>Bacteria</taxon>
        <taxon>Pseudomonadati</taxon>
        <taxon>Pseudomonadota</taxon>
        <taxon>Gammaproteobacteria</taxon>
        <taxon>Pseudomonadales</taxon>
        <taxon>Pseudomonadaceae</taxon>
        <taxon>Stutzerimonas</taxon>
    </lineage>
</organism>
<dbReference type="eggNOG" id="ENOG50325VE">
    <property type="taxonomic scope" value="Bacteria"/>
</dbReference>
<feature type="compositionally biased region" description="Basic and acidic residues" evidence="1">
    <location>
        <begin position="26"/>
        <end position="39"/>
    </location>
</feature>
<feature type="region of interest" description="Disordered" evidence="1">
    <location>
        <begin position="1"/>
        <end position="49"/>
    </location>
</feature>
<proteinExistence type="predicted"/>
<sequence>MTDPDEPLEDGLTPPDYDEYGDVPDSAEHAAEPGPEPRDAPNAGESPLG</sequence>
<dbReference type="AlphaFoldDB" id="A0A061JS13"/>
<gene>
    <name evidence="2" type="ORF">B597_010675</name>
</gene>
<evidence type="ECO:0000256" key="1">
    <source>
        <dbReference type="SAM" id="MobiDB-lite"/>
    </source>
</evidence>
<name>A0A061JS13_STUST</name>
<dbReference type="HOGENOM" id="CLU_3139816_0_0_6"/>
<protein>
    <submittedName>
        <fullName evidence="2">Uncharacterized protein</fullName>
    </submittedName>
</protein>
<evidence type="ECO:0000313" key="3">
    <source>
        <dbReference type="Proteomes" id="UP000026923"/>
    </source>
</evidence>
<dbReference type="EMBL" id="AMCZ02000011">
    <property type="protein sequence ID" value="EWC41388.1"/>
    <property type="molecule type" value="Genomic_DNA"/>
</dbReference>
<evidence type="ECO:0000313" key="2">
    <source>
        <dbReference type="EMBL" id="EWC41388.1"/>
    </source>
</evidence>
<comment type="caution">
    <text evidence="2">The sequence shown here is derived from an EMBL/GenBank/DDBJ whole genome shotgun (WGS) entry which is preliminary data.</text>
</comment>
<reference evidence="2 3" key="1">
    <citation type="journal article" date="2013" name="Genome Announc.">
        <title>Draft Genome of the Nitrogen-Fixing Bacterium Pseudomonas stutzeri Strain KOS6 Isolated from Industrial Hydrocarbon Sludge.</title>
        <authorList>
            <person name="Grigoryeva T.V."/>
            <person name="Laikov A.V."/>
            <person name="Naumova R.P."/>
            <person name="Manolov A.I."/>
            <person name="Larin A.K."/>
            <person name="Karpova I.Y."/>
            <person name="Semashko T.A."/>
            <person name="Alexeev D.G."/>
            <person name="Kostryukova E.S."/>
            <person name="Muller R."/>
            <person name="Govorun V.M."/>
        </authorList>
    </citation>
    <scope>NUCLEOTIDE SEQUENCE [LARGE SCALE GENOMIC DNA]</scope>
    <source>
        <strain evidence="2 3">KOS6</strain>
    </source>
</reference>
<dbReference type="Proteomes" id="UP000026923">
    <property type="component" value="Unassembled WGS sequence"/>
</dbReference>
<accession>A0A061JS13</accession>